<feature type="region of interest" description="Disordered" evidence="1">
    <location>
        <begin position="46"/>
        <end position="77"/>
    </location>
</feature>
<gene>
    <name evidence="2" type="ORF">V6N12_062349</name>
</gene>
<comment type="caution">
    <text evidence="2">The sequence shown here is derived from an EMBL/GenBank/DDBJ whole genome shotgun (WGS) entry which is preliminary data.</text>
</comment>
<organism evidence="2 3">
    <name type="scientific">Hibiscus sabdariffa</name>
    <name type="common">roselle</name>
    <dbReference type="NCBI Taxonomy" id="183260"/>
    <lineage>
        <taxon>Eukaryota</taxon>
        <taxon>Viridiplantae</taxon>
        <taxon>Streptophyta</taxon>
        <taxon>Embryophyta</taxon>
        <taxon>Tracheophyta</taxon>
        <taxon>Spermatophyta</taxon>
        <taxon>Magnoliopsida</taxon>
        <taxon>eudicotyledons</taxon>
        <taxon>Gunneridae</taxon>
        <taxon>Pentapetalae</taxon>
        <taxon>rosids</taxon>
        <taxon>malvids</taxon>
        <taxon>Malvales</taxon>
        <taxon>Malvaceae</taxon>
        <taxon>Malvoideae</taxon>
        <taxon>Hibiscus</taxon>
    </lineage>
</organism>
<sequence>MHWGQCRSQSNLFYACGGSDHYIRDCPQNADKSYARPLVDTNITPCNRNSSETSSIWSSRQRQSKPFQCSDPSGISSSCWNVSCSGKRR</sequence>
<dbReference type="Gene3D" id="4.10.60.10">
    <property type="entry name" value="Zinc finger, CCHC-type"/>
    <property type="match status" value="1"/>
</dbReference>
<name>A0ABR2F8K3_9ROSI</name>
<proteinExistence type="predicted"/>
<evidence type="ECO:0000313" key="3">
    <source>
        <dbReference type="Proteomes" id="UP001472677"/>
    </source>
</evidence>
<keyword evidence="3" id="KW-1185">Reference proteome</keyword>
<dbReference type="Proteomes" id="UP001472677">
    <property type="component" value="Unassembled WGS sequence"/>
</dbReference>
<protein>
    <recommendedName>
        <fullName evidence="4">CCHC-type domain-containing protein</fullName>
    </recommendedName>
</protein>
<accession>A0ABR2F8K3</accession>
<evidence type="ECO:0000313" key="2">
    <source>
        <dbReference type="EMBL" id="KAK8574660.1"/>
    </source>
</evidence>
<evidence type="ECO:0000256" key="1">
    <source>
        <dbReference type="SAM" id="MobiDB-lite"/>
    </source>
</evidence>
<reference evidence="2 3" key="1">
    <citation type="journal article" date="2024" name="G3 (Bethesda)">
        <title>Genome assembly of Hibiscus sabdariffa L. provides insights into metabolisms of medicinal natural products.</title>
        <authorList>
            <person name="Kim T."/>
        </authorList>
    </citation>
    <scope>NUCLEOTIDE SEQUENCE [LARGE SCALE GENOMIC DNA]</scope>
    <source>
        <strain evidence="2">TK-2024</strain>
        <tissue evidence="2">Old leaves</tissue>
    </source>
</reference>
<dbReference type="EMBL" id="JBBPBM010000007">
    <property type="protein sequence ID" value="KAK8574660.1"/>
    <property type="molecule type" value="Genomic_DNA"/>
</dbReference>
<evidence type="ECO:0008006" key="4">
    <source>
        <dbReference type="Google" id="ProtNLM"/>
    </source>
</evidence>